<feature type="coiled-coil region" evidence="1">
    <location>
        <begin position="35"/>
        <end position="69"/>
    </location>
</feature>
<dbReference type="EMBL" id="QKRW01000014">
    <property type="protein sequence ID" value="RAL64444.1"/>
    <property type="molecule type" value="Genomic_DNA"/>
</dbReference>
<evidence type="ECO:0000256" key="1">
    <source>
        <dbReference type="SAM" id="Coils"/>
    </source>
</evidence>
<name>A0A395IX49_9HELO</name>
<comment type="caution">
    <text evidence="2">The sequence shown here is derived from an EMBL/GenBank/DDBJ whole genome shotgun (WGS) entry which is preliminary data.</text>
</comment>
<gene>
    <name evidence="2" type="ORF">DID88_001920</name>
</gene>
<dbReference type="Proteomes" id="UP000249056">
    <property type="component" value="Unassembled WGS sequence"/>
</dbReference>
<accession>A0A395IX49</accession>
<reference evidence="2 3" key="1">
    <citation type="submission" date="2018-06" db="EMBL/GenBank/DDBJ databases">
        <title>Genome Sequence of the Brown Rot Fungal Pathogen Monilinia fructigena.</title>
        <authorList>
            <person name="Landi L."/>
            <person name="De Miccolis Angelini R.M."/>
            <person name="Pollastro S."/>
            <person name="Abate D."/>
            <person name="Faretra F."/>
            <person name="Romanazzi G."/>
        </authorList>
    </citation>
    <scope>NUCLEOTIDE SEQUENCE [LARGE SCALE GENOMIC DNA]</scope>
    <source>
        <strain evidence="2 3">Mfrg269</strain>
    </source>
</reference>
<proteinExistence type="predicted"/>
<evidence type="ECO:0000313" key="2">
    <source>
        <dbReference type="EMBL" id="RAL64444.1"/>
    </source>
</evidence>
<evidence type="ECO:0000313" key="3">
    <source>
        <dbReference type="Proteomes" id="UP000249056"/>
    </source>
</evidence>
<keyword evidence="3" id="KW-1185">Reference proteome</keyword>
<keyword evidence="1" id="KW-0175">Coiled coil</keyword>
<sequence length="297" mass="34012">MGVEDYIQLLKHNDEKNETDERELKSYVEELECRIKDMGEAFLHLQAKIRKLEDEKQAIEEKFNTFVRKQQEESFSRITTSRWAPIEDCRVIRGLDRLKKKTRNWAKTVSLNDINAIMKSLDGSKHAALKDELDHVTLRLLLPPAATASEKEKVLRDHTETSMTLMSDLQAAGFLEGAAQYLISDEARANCEAKLRAIYLEAATISYNLWTRKTFLKCTTFKGLNYRGFHPDDKHIIPHSSVDFESHEDQLVGKAISIMVHPLLEAYGSDEGKDYDQGRVWAPAEVWLNSSRKPSVG</sequence>
<dbReference type="OrthoDB" id="4156714at2759"/>
<organism evidence="2 3">
    <name type="scientific">Monilinia fructigena</name>
    <dbReference type="NCBI Taxonomy" id="38457"/>
    <lineage>
        <taxon>Eukaryota</taxon>
        <taxon>Fungi</taxon>
        <taxon>Dikarya</taxon>
        <taxon>Ascomycota</taxon>
        <taxon>Pezizomycotina</taxon>
        <taxon>Leotiomycetes</taxon>
        <taxon>Helotiales</taxon>
        <taxon>Sclerotiniaceae</taxon>
        <taxon>Monilinia</taxon>
    </lineage>
</organism>
<dbReference type="AlphaFoldDB" id="A0A395IX49"/>
<protein>
    <submittedName>
        <fullName evidence="2">Uncharacterized protein</fullName>
    </submittedName>
</protein>